<dbReference type="PANTHER" id="PTHR43677:SF4">
    <property type="entry name" value="QUINONE OXIDOREDUCTASE-LIKE PROTEIN 2"/>
    <property type="match status" value="1"/>
</dbReference>
<dbReference type="AlphaFoldDB" id="A0A2T2P2P3"/>
<dbReference type="InterPro" id="IPR036291">
    <property type="entry name" value="NAD(P)-bd_dom_sf"/>
</dbReference>
<dbReference type="CDD" id="cd05188">
    <property type="entry name" value="MDR"/>
    <property type="match status" value="1"/>
</dbReference>
<dbReference type="OrthoDB" id="5407715at2759"/>
<feature type="domain" description="Alcohol dehydrogenase-like N-terminal" evidence="2">
    <location>
        <begin position="34"/>
        <end position="147"/>
    </location>
</feature>
<evidence type="ECO:0000259" key="1">
    <source>
        <dbReference type="Pfam" id="PF00107"/>
    </source>
</evidence>
<protein>
    <submittedName>
        <fullName evidence="3">NAD(P)-binding protein</fullName>
    </submittedName>
</protein>
<dbReference type="STRING" id="1448308.A0A2T2P2P3"/>
<dbReference type="InterPro" id="IPR013154">
    <property type="entry name" value="ADH-like_N"/>
</dbReference>
<organism evidence="3 4">
    <name type="scientific">Corynespora cassiicola Philippines</name>
    <dbReference type="NCBI Taxonomy" id="1448308"/>
    <lineage>
        <taxon>Eukaryota</taxon>
        <taxon>Fungi</taxon>
        <taxon>Dikarya</taxon>
        <taxon>Ascomycota</taxon>
        <taxon>Pezizomycotina</taxon>
        <taxon>Dothideomycetes</taxon>
        <taxon>Pleosporomycetidae</taxon>
        <taxon>Pleosporales</taxon>
        <taxon>Corynesporascaceae</taxon>
        <taxon>Corynespora</taxon>
    </lineage>
</organism>
<dbReference type="SUPFAM" id="SSF51735">
    <property type="entry name" value="NAD(P)-binding Rossmann-fold domains"/>
    <property type="match status" value="1"/>
</dbReference>
<gene>
    <name evidence="3" type="ORF">BS50DRAFT_583557</name>
</gene>
<reference evidence="3 4" key="1">
    <citation type="journal article" date="2018" name="Front. Microbiol.">
        <title>Genome-Wide Analysis of Corynespora cassiicola Leaf Fall Disease Putative Effectors.</title>
        <authorList>
            <person name="Lopez D."/>
            <person name="Ribeiro S."/>
            <person name="Label P."/>
            <person name="Fumanal B."/>
            <person name="Venisse J.S."/>
            <person name="Kohler A."/>
            <person name="de Oliveira R.R."/>
            <person name="Labutti K."/>
            <person name="Lipzen A."/>
            <person name="Lail K."/>
            <person name="Bauer D."/>
            <person name="Ohm R.A."/>
            <person name="Barry K.W."/>
            <person name="Spatafora J."/>
            <person name="Grigoriev I.V."/>
            <person name="Martin F.M."/>
            <person name="Pujade-Renaud V."/>
        </authorList>
    </citation>
    <scope>NUCLEOTIDE SEQUENCE [LARGE SCALE GENOMIC DNA]</scope>
    <source>
        <strain evidence="3 4">Philippines</strain>
    </source>
</reference>
<evidence type="ECO:0000259" key="2">
    <source>
        <dbReference type="Pfam" id="PF08240"/>
    </source>
</evidence>
<dbReference type="Pfam" id="PF00107">
    <property type="entry name" value="ADH_zinc_N"/>
    <property type="match status" value="1"/>
</dbReference>
<dbReference type="Proteomes" id="UP000240883">
    <property type="component" value="Unassembled WGS sequence"/>
</dbReference>
<proteinExistence type="predicted"/>
<dbReference type="EMBL" id="KZ678130">
    <property type="protein sequence ID" value="PSN71941.1"/>
    <property type="molecule type" value="Genomic_DNA"/>
</dbReference>
<name>A0A2T2P2P3_CORCC</name>
<dbReference type="InterPro" id="IPR011032">
    <property type="entry name" value="GroES-like_sf"/>
</dbReference>
<dbReference type="Gene3D" id="3.40.50.720">
    <property type="entry name" value="NAD(P)-binding Rossmann-like Domain"/>
    <property type="match status" value="1"/>
</dbReference>
<dbReference type="Pfam" id="PF08240">
    <property type="entry name" value="ADH_N"/>
    <property type="match status" value="1"/>
</dbReference>
<feature type="domain" description="Alcohol dehydrogenase-like C-terminal" evidence="1">
    <location>
        <begin position="198"/>
        <end position="333"/>
    </location>
</feature>
<dbReference type="GO" id="GO:0016491">
    <property type="term" value="F:oxidoreductase activity"/>
    <property type="evidence" value="ECO:0007669"/>
    <property type="project" value="TreeGrafter"/>
</dbReference>
<dbReference type="InterPro" id="IPR051397">
    <property type="entry name" value="Zn-ADH-like_protein"/>
</dbReference>
<evidence type="ECO:0000313" key="3">
    <source>
        <dbReference type="EMBL" id="PSN71941.1"/>
    </source>
</evidence>
<accession>A0A2T2P2P3</accession>
<dbReference type="InterPro" id="IPR013149">
    <property type="entry name" value="ADH-like_C"/>
</dbReference>
<keyword evidence="4" id="KW-1185">Reference proteome</keyword>
<evidence type="ECO:0000313" key="4">
    <source>
        <dbReference type="Proteomes" id="UP000240883"/>
    </source>
</evidence>
<dbReference type="SUPFAM" id="SSF50129">
    <property type="entry name" value="GroES-like"/>
    <property type="match status" value="1"/>
</dbReference>
<sequence length="379" mass="40486">MRQQNPATNRALWLSSFTSPLELVNLPIPDATAGSVVVEVLDSTIVPYADDIHKGHLPQLNLKLPLVPNPASIGRVRAVGPDAVTLKPGDLVYFDPFVVSRDDKSVTIIQGHHGGEGDKGFKLMEGEWRDGSLQQYQKIPLENAILLDDDRLVKQLGYTPAELQEIPYYAMAVGALIEAAKLQASETVIIGPATGTFGGAACELALALGARVVALGRSKDKLDILRQQLGDHERFSTVVMTGDNKVDELAVRAATPGGHGADVFNDWTAGALKSPPFFAAGLAAVKTNGRVVLSGGASGTVEIPYVHIMHANITISGKWGTDPSGIKLTIKLVESDLIKLGRRGGAEHTVFSLDEHESAFQVAKEKGGFKQYYSIAPNL</sequence>
<dbReference type="PANTHER" id="PTHR43677">
    <property type="entry name" value="SHORT-CHAIN DEHYDROGENASE/REDUCTASE"/>
    <property type="match status" value="1"/>
</dbReference>
<dbReference type="Gene3D" id="3.90.180.10">
    <property type="entry name" value="Medium-chain alcohol dehydrogenases, catalytic domain"/>
    <property type="match status" value="1"/>
</dbReference>